<evidence type="ECO:0000259" key="6">
    <source>
        <dbReference type="Pfam" id="PF14905"/>
    </source>
</evidence>
<evidence type="ECO:0000256" key="4">
    <source>
        <dbReference type="SAM" id="SignalP"/>
    </source>
</evidence>
<evidence type="ECO:0000256" key="2">
    <source>
        <dbReference type="ARBA" id="ARBA00023136"/>
    </source>
</evidence>
<dbReference type="EMBL" id="JBHULC010000022">
    <property type="protein sequence ID" value="MFD2522892.1"/>
    <property type="molecule type" value="Genomic_DNA"/>
</dbReference>
<dbReference type="InterPro" id="IPR041700">
    <property type="entry name" value="OMP_b-brl_3"/>
</dbReference>
<dbReference type="InterPro" id="IPR037066">
    <property type="entry name" value="Plug_dom_sf"/>
</dbReference>
<comment type="caution">
    <text evidence="7">The sequence shown here is derived from an EMBL/GenBank/DDBJ whole genome shotgun (WGS) entry which is preliminary data.</text>
</comment>
<dbReference type="SUPFAM" id="SSF49464">
    <property type="entry name" value="Carboxypeptidase regulatory domain-like"/>
    <property type="match status" value="1"/>
</dbReference>
<evidence type="ECO:0000256" key="3">
    <source>
        <dbReference type="ARBA" id="ARBA00023237"/>
    </source>
</evidence>
<sequence>MKKLLLTLLLAGAGLVSFAQTTKGKISGSLFDEKKQALPFANVLLLKAQDSTLIKGAVSDIEGKFLFEQFVANDTQNQFIVSVSMVGYKKYFSPKIVISAENLEVKLSNIQLELDTQNLKEVTVSAKKPFVEQQADKLVVNVEGSIVANGNTALEVLQKSPGVTVDNNDNISVKGKQGVLILMDGKPTYMSESDLANQLKNMNSDQIEKIEIISNPSSRYDAAGKAVINIVTKKNKNFGTNGSVSIGGSVSLPPLLKTGLNKELTSEEVMKPGMMPKYSTSLNLNNRQGKFNTFTNVTFSDNQRFNNNVFIREIDGHTFQQYAHRYQYNQNFSYKAGADYYATKKTTLGVLVTGNVGSWESSNPNTNITYIKRTGAATPDSSLLTTSSTVRTWTNTTFNANLKHTFDSTGKELTADIDYSIYDNRMRERGMISRFFKYVDGVETEYNTPLNITSSSPNKYNIFAVKADYVHPLGKMKAKLEFGAKSSWVKSDNDIRFFQNGAVDKGRTNYFIYTENINAAYANFNKEFGKKFNLQAGLRMEHTRSEGKSVTLNESRVRDYVKLFPSVFLTQTINKDNQLTYSYSRRIDRPSYNSLNPFIFFLDPYTYQLGNEYLMPQYTNSFELTHSFKQAFVTSVGYSITNDYMTEVIKNAVNVPEVLEKLKKYNNIQGIDPEKITFATQENIAKFENINVNFSVPIPITKWWNAQNNLSVYYNKYTGVVSDQSLNVGQWAFNFYTSQSIKLPKNLTAEVSMWYNSPNVYGIMQGRAQYAVNAGLQKSLWNKKATLRLNVNDIFLTSFWSGKTNFAGVNMTINNRWDSRAVRLSFSYKFGNQNVKAVRNRSTATEAEQRRTGGGN</sequence>
<dbReference type="RefSeq" id="WP_340239581.1">
    <property type="nucleotide sequence ID" value="NZ_JBBEWC010000013.1"/>
</dbReference>
<evidence type="ECO:0000256" key="1">
    <source>
        <dbReference type="ARBA" id="ARBA00004442"/>
    </source>
</evidence>
<comment type="subcellular location">
    <subcellularLocation>
        <location evidence="1">Cell outer membrane</location>
    </subcellularLocation>
</comment>
<reference evidence="8" key="1">
    <citation type="journal article" date="2019" name="Int. J. Syst. Evol. Microbiol.">
        <title>The Global Catalogue of Microorganisms (GCM) 10K type strain sequencing project: providing services to taxonomists for standard genome sequencing and annotation.</title>
        <authorList>
            <consortium name="The Broad Institute Genomics Platform"/>
            <consortium name="The Broad Institute Genome Sequencing Center for Infectious Disease"/>
            <person name="Wu L."/>
            <person name="Ma J."/>
        </authorList>
    </citation>
    <scope>NUCLEOTIDE SEQUENCE [LARGE SCALE GENOMIC DNA]</scope>
    <source>
        <strain evidence="8">KCTC 52344</strain>
    </source>
</reference>
<evidence type="ECO:0000259" key="5">
    <source>
        <dbReference type="Pfam" id="PF07715"/>
    </source>
</evidence>
<dbReference type="PANTHER" id="PTHR40980:SF4">
    <property type="entry name" value="TONB-DEPENDENT RECEPTOR-LIKE BETA-BARREL DOMAIN-CONTAINING PROTEIN"/>
    <property type="match status" value="1"/>
</dbReference>
<evidence type="ECO:0000313" key="8">
    <source>
        <dbReference type="Proteomes" id="UP001597510"/>
    </source>
</evidence>
<name>A0ABW5JA19_9BACT</name>
<dbReference type="InterPro" id="IPR012910">
    <property type="entry name" value="Plug_dom"/>
</dbReference>
<feature type="chain" id="PRO_5046362094" evidence="4">
    <location>
        <begin position="20"/>
        <end position="856"/>
    </location>
</feature>
<keyword evidence="3" id="KW-0998">Cell outer membrane</keyword>
<feature type="domain" description="TonB-dependent receptor plug" evidence="5">
    <location>
        <begin position="150"/>
        <end position="222"/>
    </location>
</feature>
<dbReference type="Gene3D" id="2.170.130.10">
    <property type="entry name" value="TonB-dependent receptor, plug domain"/>
    <property type="match status" value="1"/>
</dbReference>
<keyword evidence="8" id="KW-1185">Reference proteome</keyword>
<dbReference type="Proteomes" id="UP001597510">
    <property type="component" value="Unassembled WGS sequence"/>
</dbReference>
<dbReference type="Pfam" id="PF13715">
    <property type="entry name" value="CarbopepD_reg_2"/>
    <property type="match status" value="1"/>
</dbReference>
<dbReference type="Gene3D" id="2.40.170.20">
    <property type="entry name" value="TonB-dependent receptor, beta-barrel domain"/>
    <property type="match status" value="1"/>
</dbReference>
<dbReference type="PANTHER" id="PTHR40980">
    <property type="entry name" value="PLUG DOMAIN-CONTAINING PROTEIN"/>
    <property type="match status" value="1"/>
</dbReference>
<protein>
    <submittedName>
        <fullName evidence="7">Outer membrane beta-barrel protein</fullName>
    </submittedName>
</protein>
<dbReference type="InterPro" id="IPR036942">
    <property type="entry name" value="Beta-barrel_TonB_sf"/>
</dbReference>
<feature type="signal peptide" evidence="4">
    <location>
        <begin position="1"/>
        <end position="19"/>
    </location>
</feature>
<dbReference type="InterPro" id="IPR008969">
    <property type="entry name" value="CarboxyPept-like_regulatory"/>
</dbReference>
<evidence type="ECO:0000313" key="7">
    <source>
        <dbReference type="EMBL" id="MFD2522892.1"/>
    </source>
</evidence>
<organism evidence="7 8">
    <name type="scientific">Emticicia soli</name>
    <dbReference type="NCBI Taxonomy" id="2027878"/>
    <lineage>
        <taxon>Bacteria</taxon>
        <taxon>Pseudomonadati</taxon>
        <taxon>Bacteroidota</taxon>
        <taxon>Cytophagia</taxon>
        <taxon>Cytophagales</taxon>
        <taxon>Leadbetterellaceae</taxon>
        <taxon>Emticicia</taxon>
    </lineage>
</organism>
<dbReference type="Pfam" id="PF07715">
    <property type="entry name" value="Plug"/>
    <property type="match status" value="1"/>
</dbReference>
<keyword evidence="4" id="KW-0732">Signal</keyword>
<feature type="domain" description="Outer membrane protein beta-barrel" evidence="6">
    <location>
        <begin position="404"/>
        <end position="828"/>
    </location>
</feature>
<dbReference type="SUPFAM" id="SSF56935">
    <property type="entry name" value="Porins"/>
    <property type="match status" value="1"/>
</dbReference>
<proteinExistence type="predicted"/>
<gene>
    <name evidence="7" type="ORF">ACFSR2_18480</name>
</gene>
<dbReference type="Pfam" id="PF14905">
    <property type="entry name" value="OMP_b-brl_3"/>
    <property type="match status" value="1"/>
</dbReference>
<accession>A0ABW5JA19</accession>
<keyword evidence="2" id="KW-0472">Membrane</keyword>